<evidence type="ECO:0000256" key="5">
    <source>
        <dbReference type="ARBA" id="ARBA00022842"/>
    </source>
</evidence>
<dbReference type="InterPro" id="IPR027417">
    <property type="entry name" value="P-loop_NTPase"/>
</dbReference>
<dbReference type="SUPFAM" id="SSF52540">
    <property type="entry name" value="P-loop containing nucleoside triphosphate hydrolases"/>
    <property type="match status" value="1"/>
</dbReference>
<feature type="binding site" evidence="7">
    <location>
        <begin position="187"/>
        <end position="191"/>
    </location>
    <ligand>
        <name>GTP</name>
        <dbReference type="ChEBI" id="CHEBI:37565"/>
    </ligand>
</feature>
<dbReference type="GO" id="GO:0042254">
    <property type="term" value="P:ribosome biogenesis"/>
    <property type="evidence" value="ECO:0007669"/>
    <property type="project" value="UniProtKB-UniRule"/>
</dbReference>
<protein>
    <recommendedName>
        <fullName evidence="7">GTPase Obg</fullName>
        <ecNumber evidence="7">3.6.5.-</ecNumber>
    </recommendedName>
    <alternativeName>
        <fullName evidence="7">GTP-binding protein Obg</fullName>
    </alternativeName>
</protein>
<dbReference type="Gene3D" id="2.70.210.12">
    <property type="entry name" value="GTP1/OBG domain"/>
    <property type="match status" value="1"/>
</dbReference>
<dbReference type="PROSITE" id="PS51883">
    <property type="entry name" value="OBG"/>
    <property type="match status" value="1"/>
</dbReference>
<dbReference type="InterPro" id="IPR006169">
    <property type="entry name" value="GTP1_OBG_dom"/>
</dbReference>
<dbReference type="NCBIfam" id="TIGR02729">
    <property type="entry name" value="Obg_CgtA"/>
    <property type="match status" value="1"/>
</dbReference>
<dbReference type="Pfam" id="PF01018">
    <property type="entry name" value="GTP1_OBG"/>
    <property type="match status" value="1"/>
</dbReference>
<keyword evidence="7" id="KW-0479">Metal-binding</keyword>
<dbReference type="InterPro" id="IPR036726">
    <property type="entry name" value="GTP1_OBG_dom_sf"/>
</dbReference>
<accession>A0A1F6CN40</accession>
<dbReference type="EC" id="3.6.5.-" evidence="7"/>
<feature type="binding site" evidence="7">
    <location>
        <begin position="299"/>
        <end position="301"/>
    </location>
    <ligand>
        <name>GTP</name>
        <dbReference type="ChEBI" id="CHEBI:37565"/>
    </ligand>
</feature>
<comment type="function">
    <text evidence="7">An essential GTPase which binds GTP, GDP and possibly (p)ppGpp with moderate affinity, with high nucleotide exchange rates and a fairly low GTP hydrolysis rate. Plays a role in control of the cell cycle, stress response, ribosome biogenesis and in those bacteria that undergo differentiation, in morphogenesis control.</text>
</comment>
<comment type="similarity">
    <text evidence="1 7">Belongs to the TRAFAC class OBG-HflX-like GTPase superfamily. OBG GTPase family.</text>
</comment>
<sequence>MLIDEITITTKAGDGGKGCVAFNKVKLSRGPTGADGGRGGNVYFEGTSDVNALMNYASQRQVEGEKGHDGRGQFLDGRAGEDLTVKVPTGTRITNLETNYVQEITNVGERILAAGGGVGGRGNFKFRSATNTTPMESEEGTLGDRATYRLELRLIADVGLVGLPNAGKSSLLNELTAAKSRIANYAFTTLEPHLGSYYGLIIADIPGIIEGASSGKGLGVKFLKHIERTKVLFHLIDAESEDVVRDYHIIRKELETYNPELTQKTEYILLTKVDALTSKEVKEKMAALKKANLTPLPISILEPDSLEAVKKILNKIKDEKGL</sequence>
<feature type="binding site" evidence="7">
    <location>
        <begin position="271"/>
        <end position="274"/>
    </location>
    <ligand>
        <name>GTP</name>
        <dbReference type="ChEBI" id="CHEBI:37565"/>
    </ligand>
</feature>
<keyword evidence="6 7" id="KW-0342">GTP-binding</keyword>
<feature type="binding site" evidence="7">
    <location>
        <begin position="162"/>
        <end position="169"/>
    </location>
    <ligand>
        <name>GTP</name>
        <dbReference type="ChEBI" id="CHEBI:37565"/>
    </ligand>
</feature>
<dbReference type="PROSITE" id="PS00905">
    <property type="entry name" value="GTP1_OBG"/>
    <property type="match status" value="1"/>
</dbReference>
<dbReference type="PROSITE" id="PS51710">
    <property type="entry name" value="G_OBG"/>
    <property type="match status" value="1"/>
</dbReference>
<keyword evidence="5 7" id="KW-0460">Magnesium</keyword>
<dbReference type="PIRSF" id="PIRSF002401">
    <property type="entry name" value="GTP_bd_Obg/CgtA"/>
    <property type="match status" value="1"/>
</dbReference>
<dbReference type="GO" id="GO:0000287">
    <property type="term" value="F:magnesium ion binding"/>
    <property type="evidence" value="ECO:0007669"/>
    <property type="project" value="InterPro"/>
</dbReference>
<dbReference type="HAMAP" id="MF_01454">
    <property type="entry name" value="GTPase_Obg"/>
    <property type="match status" value="1"/>
</dbReference>
<feature type="binding site" evidence="7">
    <location>
        <position position="169"/>
    </location>
    <ligand>
        <name>Mg(2+)</name>
        <dbReference type="ChEBI" id="CHEBI:18420"/>
    </ligand>
</feature>
<dbReference type="InterPro" id="IPR006073">
    <property type="entry name" value="GTP-bd"/>
</dbReference>
<dbReference type="InterPro" id="IPR045086">
    <property type="entry name" value="OBG_GTPase"/>
</dbReference>
<gene>
    <name evidence="7" type="primary">obg</name>
    <name evidence="10" type="ORF">A2704_02280</name>
</gene>
<evidence type="ECO:0000256" key="7">
    <source>
        <dbReference type="HAMAP-Rule" id="MF_01454"/>
    </source>
</evidence>
<keyword evidence="2 7" id="KW-0963">Cytoplasm</keyword>
<dbReference type="GO" id="GO:0005737">
    <property type="term" value="C:cytoplasm"/>
    <property type="evidence" value="ECO:0007669"/>
    <property type="project" value="UniProtKB-SubCell"/>
</dbReference>
<feature type="binding site" evidence="7">
    <location>
        <position position="189"/>
    </location>
    <ligand>
        <name>Mg(2+)</name>
        <dbReference type="ChEBI" id="CHEBI:18420"/>
    </ligand>
</feature>
<dbReference type="EMBL" id="MFKW01000051">
    <property type="protein sequence ID" value="OGG50497.1"/>
    <property type="molecule type" value="Genomic_DNA"/>
</dbReference>
<dbReference type="Pfam" id="PF01926">
    <property type="entry name" value="MMR_HSR1"/>
    <property type="match status" value="1"/>
</dbReference>
<reference evidence="10 11" key="1">
    <citation type="journal article" date="2016" name="Nat. Commun.">
        <title>Thousands of microbial genomes shed light on interconnected biogeochemical processes in an aquifer system.</title>
        <authorList>
            <person name="Anantharaman K."/>
            <person name="Brown C.T."/>
            <person name="Hug L.A."/>
            <person name="Sharon I."/>
            <person name="Castelle C.J."/>
            <person name="Probst A.J."/>
            <person name="Thomas B.C."/>
            <person name="Singh A."/>
            <person name="Wilkins M.J."/>
            <person name="Karaoz U."/>
            <person name="Brodie E.L."/>
            <person name="Williams K.H."/>
            <person name="Hubbard S.S."/>
            <person name="Banfield J.F."/>
        </authorList>
    </citation>
    <scope>NUCLEOTIDE SEQUENCE [LARGE SCALE GENOMIC DNA]</scope>
</reference>
<keyword evidence="3 7" id="KW-0547">Nucleotide-binding</keyword>
<dbReference type="GO" id="GO:0003924">
    <property type="term" value="F:GTPase activity"/>
    <property type="evidence" value="ECO:0007669"/>
    <property type="project" value="UniProtKB-UniRule"/>
</dbReference>
<dbReference type="PRINTS" id="PR00326">
    <property type="entry name" value="GTP1OBG"/>
</dbReference>
<evidence type="ECO:0000256" key="2">
    <source>
        <dbReference type="ARBA" id="ARBA00022490"/>
    </source>
</evidence>
<comment type="subcellular location">
    <subcellularLocation>
        <location evidence="7">Cytoplasm</location>
    </subcellularLocation>
</comment>
<dbReference type="GO" id="GO:0005525">
    <property type="term" value="F:GTP binding"/>
    <property type="evidence" value="ECO:0007669"/>
    <property type="project" value="UniProtKB-UniRule"/>
</dbReference>
<comment type="cofactor">
    <cofactor evidence="7">
        <name>Mg(2+)</name>
        <dbReference type="ChEBI" id="CHEBI:18420"/>
    </cofactor>
</comment>
<dbReference type="SUPFAM" id="SSF82051">
    <property type="entry name" value="Obg GTP-binding protein N-terminal domain"/>
    <property type="match status" value="1"/>
</dbReference>
<feature type="binding site" evidence="7">
    <location>
        <begin position="204"/>
        <end position="207"/>
    </location>
    <ligand>
        <name>GTP</name>
        <dbReference type="ChEBI" id="CHEBI:37565"/>
    </ligand>
</feature>
<keyword evidence="4 7" id="KW-0378">Hydrolase</keyword>
<dbReference type="InterPro" id="IPR006074">
    <property type="entry name" value="GTP1-OBG_CS"/>
</dbReference>
<evidence type="ECO:0000259" key="9">
    <source>
        <dbReference type="PROSITE" id="PS51883"/>
    </source>
</evidence>
<dbReference type="AlphaFoldDB" id="A0A1F6CN40"/>
<dbReference type="PANTHER" id="PTHR11702">
    <property type="entry name" value="DEVELOPMENTALLY REGULATED GTP-BINDING PROTEIN-RELATED"/>
    <property type="match status" value="1"/>
</dbReference>
<dbReference type="Gene3D" id="3.40.50.300">
    <property type="entry name" value="P-loop containing nucleotide triphosphate hydrolases"/>
    <property type="match status" value="1"/>
</dbReference>
<name>A0A1F6CN40_9BACT</name>
<evidence type="ECO:0000256" key="3">
    <source>
        <dbReference type="ARBA" id="ARBA00022741"/>
    </source>
</evidence>
<evidence type="ECO:0000313" key="11">
    <source>
        <dbReference type="Proteomes" id="UP000176445"/>
    </source>
</evidence>
<dbReference type="NCBIfam" id="NF008956">
    <property type="entry name" value="PRK12299.1"/>
    <property type="match status" value="1"/>
</dbReference>
<evidence type="ECO:0000256" key="1">
    <source>
        <dbReference type="ARBA" id="ARBA00007699"/>
    </source>
</evidence>
<comment type="subunit">
    <text evidence="7">Monomer.</text>
</comment>
<evidence type="ECO:0000256" key="6">
    <source>
        <dbReference type="ARBA" id="ARBA00023134"/>
    </source>
</evidence>
<evidence type="ECO:0000256" key="4">
    <source>
        <dbReference type="ARBA" id="ARBA00022801"/>
    </source>
</evidence>
<feature type="domain" description="Obg" evidence="9">
    <location>
        <begin position="1"/>
        <end position="155"/>
    </location>
</feature>
<dbReference type="InterPro" id="IPR014100">
    <property type="entry name" value="GTP-bd_Obg/CgtA"/>
</dbReference>
<evidence type="ECO:0000313" key="10">
    <source>
        <dbReference type="EMBL" id="OGG50497.1"/>
    </source>
</evidence>
<evidence type="ECO:0000259" key="8">
    <source>
        <dbReference type="PROSITE" id="PS51710"/>
    </source>
</evidence>
<proteinExistence type="inferred from homology"/>
<dbReference type="InterPro" id="IPR031167">
    <property type="entry name" value="G_OBG"/>
</dbReference>
<organism evidence="10 11">
    <name type="scientific">Candidatus Kaiserbacteria bacterium RIFCSPHIGHO2_01_FULL_54_36b</name>
    <dbReference type="NCBI Taxonomy" id="1798483"/>
    <lineage>
        <taxon>Bacteria</taxon>
        <taxon>Candidatus Kaiseribacteriota</taxon>
    </lineage>
</organism>
<dbReference type="FunFam" id="2.70.210.12:FF:000001">
    <property type="entry name" value="GTPase Obg"/>
    <property type="match status" value="1"/>
</dbReference>
<dbReference type="CDD" id="cd01898">
    <property type="entry name" value="Obg"/>
    <property type="match status" value="1"/>
</dbReference>
<comment type="caution">
    <text evidence="10">The sequence shown here is derived from an EMBL/GenBank/DDBJ whole genome shotgun (WGS) entry which is preliminary data.</text>
</comment>
<dbReference type="PANTHER" id="PTHR11702:SF31">
    <property type="entry name" value="MITOCHONDRIAL RIBOSOME-ASSOCIATED GTPASE 2"/>
    <property type="match status" value="1"/>
</dbReference>
<feature type="domain" description="OBG-type G" evidence="8">
    <location>
        <begin position="156"/>
        <end position="322"/>
    </location>
</feature>
<dbReference type="Proteomes" id="UP000176445">
    <property type="component" value="Unassembled WGS sequence"/>
</dbReference>